<evidence type="ECO:0000313" key="2">
    <source>
        <dbReference type="EMBL" id="MBB4614284.1"/>
    </source>
</evidence>
<dbReference type="InterPro" id="IPR036396">
    <property type="entry name" value="Cyt_P450_sf"/>
</dbReference>
<proteinExistence type="inferred from homology"/>
<sequence length="369" mass="41158">MGSLREAFGLEEFSLWSDLPSYMVFGAEAVTKAYLKAPTFSNEIMMRVYTDSFGASINGMDAPEHTRYRRLFQQAFMPAQVLKWGAHLVPEVVNRLIDSFAGTGKAELVRDFTSRYPFDVVYAQLGLPPEEGAVFQKLAVGLMCILVDYPHAVEASRKMGDYLLTLLHERRSIKSDDIVTMLAQAEVGGERLPDDIAVSFLRQLLNASGDTTYRGTSSLLVGLLTNPDQLEAVRADRSLIDQAIDEALRWDGPLTAMTRQTLSDVELMGVTIPAGSKVDIVQASLNRDPSRYPDPDKFDIFRERKRHSAFALGPHVCIGQHLARIEMDRAVNALLDRLPNLRLDPDYPPPQIVGFNSRAPLELRVLFDA</sequence>
<protein>
    <submittedName>
        <fullName evidence="2">Cytochrome P450</fullName>
    </submittedName>
</protein>
<comment type="caution">
    <text evidence="2">The sequence shown here is derived from an EMBL/GenBank/DDBJ whole genome shotgun (WGS) entry which is preliminary data.</text>
</comment>
<evidence type="ECO:0000256" key="1">
    <source>
        <dbReference type="ARBA" id="ARBA00010617"/>
    </source>
</evidence>
<reference evidence="2 3" key="1">
    <citation type="submission" date="2020-08" db="EMBL/GenBank/DDBJ databases">
        <title>Genomic Encyclopedia of Type Strains, Phase IV (KMG-IV): sequencing the most valuable type-strain genomes for metagenomic binning, comparative biology and taxonomic classification.</title>
        <authorList>
            <person name="Goeker M."/>
        </authorList>
    </citation>
    <scope>NUCLEOTIDE SEQUENCE [LARGE SCALE GENOMIC DNA]</scope>
    <source>
        <strain evidence="2 3">DSM 17507</strain>
    </source>
</reference>
<evidence type="ECO:0000313" key="3">
    <source>
        <dbReference type="Proteomes" id="UP000538566"/>
    </source>
</evidence>
<dbReference type="Proteomes" id="UP000538566">
    <property type="component" value="Unassembled WGS sequence"/>
</dbReference>
<dbReference type="GO" id="GO:0020037">
    <property type="term" value="F:heme binding"/>
    <property type="evidence" value="ECO:0007669"/>
    <property type="project" value="InterPro"/>
</dbReference>
<dbReference type="Gene3D" id="1.10.630.10">
    <property type="entry name" value="Cytochrome P450"/>
    <property type="match status" value="1"/>
</dbReference>
<dbReference type="PANTHER" id="PTHR46696:SF3">
    <property type="entry name" value="PULCHERRIMINIC ACID SYNTHASE"/>
    <property type="match status" value="1"/>
</dbReference>
<dbReference type="GO" id="GO:0016705">
    <property type="term" value="F:oxidoreductase activity, acting on paired donors, with incorporation or reduction of molecular oxygen"/>
    <property type="evidence" value="ECO:0007669"/>
    <property type="project" value="InterPro"/>
</dbReference>
<dbReference type="InterPro" id="IPR001128">
    <property type="entry name" value="Cyt_P450"/>
</dbReference>
<dbReference type="Pfam" id="PF00067">
    <property type="entry name" value="p450"/>
    <property type="match status" value="1"/>
</dbReference>
<dbReference type="GO" id="GO:0005506">
    <property type="term" value="F:iron ion binding"/>
    <property type="evidence" value="ECO:0007669"/>
    <property type="project" value="InterPro"/>
</dbReference>
<comment type="similarity">
    <text evidence="1">Belongs to the cytochrome P450 family.</text>
</comment>
<keyword evidence="3" id="KW-1185">Reference proteome</keyword>
<gene>
    <name evidence="2" type="ORF">GGR37_002570</name>
</gene>
<accession>A0A7W7EUS6</accession>
<dbReference type="PANTHER" id="PTHR46696">
    <property type="entry name" value="P450, PUTATIVE (EUROFUNG)-RELATED"/>
    <property type="match status" value="1"/>
</dbReference>
<dbReference type="AlphaFoldDB" id="A0A7W7EUS6"/>
<dbReference type="EMBL" id="JACHOA010000004">
    <property type="protein sequence ID" value="MBB4614284.1"/>
    <property type="molecule type" value="Genomic_DNA"/>
</dbReference>
<organism evidence="2 3">
    <name type="scientific">Novosphingobium taihuense</name>
    <dbReference type="NCBI Taxonomy" id="260085"/>
    <lineage>
        <taxon>Bacteria</taxon>
        <taxon>Pseudomonadati</taxon>
        <taxon>Pseudomonadota</taxon>
        <taxon>Alphaproteobacteria</taxon>
        <taxon>Sphingomonadales</taxon>
        <taxon>Sphingomonadaceae</taxon>
        <taxon>Novosphingobium</taxon>
    </lineage>
</organism>
<dbReference type="SUPFAM" id="SSF48264">
    <property type="entry name" value="Cytochrome P450"/>
    <property type="match status" value="1"/>
</dbReference>
<dbReference type="PRINTS" id="PR00359">
    <property type="entry name" value="BP450"/>
</dbReference>
<dbReference type="RefSeq" id="WP_258536971.1">
    <property type="nucleotide sequence ID" value="NZ_JACHOA010000004.1"/>
</dbReference>
<dbReference type="GO" id="GO:0004497">
    <property type="term" value="F:monooxygenase activity"/>
    <property type="evidence" value="ECO:0007669"/>
    <property type="project" value="InterPro"/>
</dbReference>
<name>A0A7W7EUS6_9SPHN</name>
<dbReference type="InterPro" id="IPR002397">
    <property type="entry name" value="Cyt_P450_B"/>
</dbReference>